<dbReference type="RefSeq" id="WP_013490834.1">
    <property type="nucleotide sequence ID" value="NC_014829.1"/>
</dbReference>
<dbReference type="HOGENOM" id="CLU_2178500_0_0_9"/>
<evidence type="ECO:0000313" key="1">
    <source>
        <dbReference type="EMBL" id="ADU32508.1"/>
    </source>
</evidence>
<dbReference type="Proteomes" id="UP000001401">
    <property type="component" value="Chromosome"/>
</dbReference>
<reference evidence="1 2" key="1">
    <citation type="submission" date="2010-12" db="EMBL/GenBank/DDBJ databases">
        <title>Complete sequence of Bacillus cellulosilyticus DSM 2522.</title>
        <authorList>
            <consortium name="US DOE Joint Genome Institute"/>
            <person name="Lucas S."/>
            <person name="Copeland A."/>
            <person name="Lapidus A."/>
            <person name="Cheng J.-F."/>
            <person name="Bruce D."/>
            <person name="Goodwin L."/>
            <person name="Pitluck S."/>
            <person name="Chertkov O."/>
            <person name="Detter J.C."/>
            <person name="Han C."/>
            <person name="Tapia R."/>
            <person name="Land M."/>
            <person name="Hauser L."/>
            <person name="Jeffries C."/>
            <person name="Kyrpides N."/>
            <person name="Ivanova N."/>
            <person name="Mikhailova N."/>
            <person name="Brumm P."/>
            <person name="Mead D."/>
            <person name="Woyke T."/>
        </authorList>
    </citation>
    <scope>NUCLEOTIDE SEQUENCE [LARGE SCALE GENOMIC DNA]</scope>
    <source>
        <strain evidence="2">ATCC 21833 / DSM 2522 / FERM P-1141 / JCM 9156 / N-4</strain>
    </source>
</reference>
<gene>
    <name evidence="1" type="ordered locus">Bcell_4281</name>
</gene>
<proteinExistence type="predicted"/>
<sequence length="109" mass="12859">MISKKIYTTQQHYKKVVEELTINQPTDKIEIRKKSHCIYFPNGVSIRIFAIQEGTKITVAKRPNRNNQHHFTDVTDFVEKRLGVKNLKFKNFGEIYSTVYDNKLLSKKQ</sequence>
<accession>E6TZU2</accession>
<organism evidence="1 2">
    <name type="scientific">Evansella cellulosilytica (strain ATCC 21833 / DSM 2522 / FERM P-1141 / JCM 9156 / N-4)</name>
    <name type="common">Bacillus cellulosilyticus</name>
    <dbReference type="NCBI Taxonomy" id="649639"/>
    <lineage>
        <taxon>Bacteria</taxon>
        <taxon>Bacillati</taxon>
        <taxon>Bacillota</taxon>
        <taxon>Bacilli</taxon>
        <taxon>Bacillales</taxon>
        <taxon>Bacillaceae</taxon>
        <taxon>Evansella</taxon>
    </lineage>
</organism>
<dbReference type="EMBL" id="CP002394">
    <property type="protein sequence ID" value="ADU32508.1"/>
    <property type="molecule type" value="Genomic_DNA"/>
</dbReference>
<protein>
    <submittedName>
        <fullName evidence="1">Uncharacterized protein</fullName>
    </submittedName>
</protein>
<dbReference type="AlphaFoldDB" id="E6TZU2"/>
<keyword evidence="2" id="KW-1185">Reference proteome</keyword>
<evidence type="ECO:0000313" key="2">
    <source>
        <dbReference type="Proteomes" id="UP000001401"/>
    </source>
</evidence>
<dbReference type="KEGG" id="bco:Bcell_4281"/>
<dbReference type="OrthoDB" id="9865388at2"/>
<name>E6TZU2_EVAC2</name>